<dbReference type="PANTHER" id="PTHR43649">
    <property type="entry name" value="ARABINOSE-BINDING PROTEIN-RELATED"/>
    <property type="match status" value="1"/>
</dbReference>
<protein>
    <recommendedName>
        <fullName evidence="3">DUF3502 domain-containing protein</fullName>
    </recommendedName>
</protein>
<dbReference type="InterPro" id="IPR022627">
    <property type="entry name" value="DUF3502"/>
</dbReference>
<evidence type="ECO:0000313" key="4">
    <source>
        <dbReference type="EMBL" id="ODM06040.1"/>
    </source>
</evidence>
<dbReference type="Gene3D" id="3.40.190.10">
    <property type="entry name" value="Periplasmic binding protein-like II"/>
    <property type="match status" value="2"/>
</dbReference>
<organism evidence="4 5">
    <name type="scientific">Eisenbergiella tayi</name>
    <dbReference type="NCBI Taxonomy" id="1432052"/>
    <lineage>
        <taxon>Bacteria</taxon>
        <taxon>Bacillati</taxon>
        <taxon>Bacillota</taxon>
        <taxon>Clostridia</taxon>
        <taxon>Lachnospirales</taxon>
        <taxon>Lachnospiraceae</taxon>
        <taxon>Eisenbergiella</taxon>
    </lineage>
</organism>
<evidence type="ECO:0000256" key="2">
    <source>
        <dbReference type="SAM" id="SignalP"/>
    </source>
</evidence>
<feature type="compositionally biased region" description="Low complexity" evidence="1">
    <location>
        <begin position="44"/>
        <end position="57"/>
    </location>
</feature>
<dbReference type="SUPFAM" id="SSF53850">
    <property type="entry name" value="Periplasmic binding protein-like II"/>
    <property type="match status" value="1"/>
</dbReference>
<comment type="caution">
    <text evidence="4">The sequence shown here is derived from an EMBL/GenBank/DDBJ whole genome shotgun (WGS) entry which is preliminary data.</text>
</comment>
<feature type="domain" description="DUF3502" evidence="3">
    <location>
        <begin position="452"/>
        <end position="518"/>
    </location>
</feature>
<dbReference type="InterPro" id="IPR050490">
    <property type="entry name" value="Bact_solute-bd_prot1"/>
</dbReference>
<dbReference type="PATRIC" id="fig|1432052.4.peg.2151"/>
<dbReference type="AlphaFoldDB" id="A0A1E3AB82"/>
<dbReference type="PROSITE" id="PS51257">
    <property type="entry name" value="PROKAR_LIPOPROTEIN"/>
    <property type="match status" value="1"/>
</dbReference>
<evidence type="ECO:0000259" key="3">
    <source>
        <dbReference type="Pfam" id="PF12010"/>
    </source>
</evidence>
<sequence length="520" mass="57342">MRKDKLFKKVTAIMLAAAMVMSAAGCGNKNSAEAGGEAQPAGTESTAGGKESASAEAGDIDTSEPYTITWAYIGATYQDTDLVEAEMNKILQPEFNCTIDIIGFSWGEYTQKLNLMLSGDEPLDMVPVIYGNGASYLNNGQIIDMKELIDKYGKHMKEVVGEDTLYVCNVGGKIYGVPVFKEYSVDAAVMLRKDLLEEAGFTAEDIHSIDDLGPVYEKVKDNHPEMVMLAGRKGETPAVAATWCDSLSDGFGVIMPDDEEGKVVNYYETEQFKHNAEVIYEYAKKGYISKDCATMNDGKKPQVKAGTAFSYFTPTKPGVDLQDSLDTGYEMVYAPLTDTFRATSQMAWIGWGIGKNCKYPERVMQVLDYMYGSPELMNLFNWGIEGKHYVFADEEKGIITYPEGVNVQNKTYGLNMGYEMPNQTIAYVWEGNEPSIWEEYRKFNSADPLISTGFIFDNSNVLTEISALTNVRDKYIDAIGSGAVDPAEAIPEMNEALKKAGLDKVIQEKQAQLDAFIAAK</sequence>
<feature type="chain" id="PRO_5038485706" description="DUF3502 domain-containing protein" evidence="2">
    <location>
        <begin position="24"/>
        <end position="520"/>
    </location>
</feature>
<dbReference type="Proteomes" id="UP000094067">
    <property type="component" value="Unassembled WGS sequence"/>
</dbReference>
<name>A0A1E3AB82_9FIRM</name>
<evidence type="ECO:0000256" key="1">
    <source>
        <dbReference type="SAM" id="MobiDB-lite"/>
    </source>
</evidence>
<dbReference type="RefSeq" id="WP_081331132.1">
    <property type="nucleotide sequence ID" value="NZ_MCGH01000002.1"/>
</dbReference>
<evidence type="ECO:0000313" key="5">
    <source>
        <dbReference type="Proteomes" id="UP000094067"/>
    </source>
</evidence>
<dbReference type="Pfam" id="PF12010">
    <property type="entry name" value="DUF3502"/>
    <property type="match status" value="1"/>
</dbReference>
<accession>A0A1E3AB82</accession>
<feature type="region of interest" description="Disordered" evidence="1">
    <location>
        <begin position="31"/>
        <end position="58"/>
    </location>
</feature>
<gene>
    <name evidence="4" type="ORF">BEI61_01929</name>
</gene>
<keyword evidence="2" id="KW-0732">Signal</keyword>
<reference evidence="4 5" key="1">
    <citation type="submission" date="2016-07" db="EMBL/GenBank/DDBJ databases">
        <title>Characterization of isolates of Eisenbergiella tayi derived from blood cultures, using whole genome sequencing.</title>
        <authorList>
            <person name="Burdz T."/>
            <person name="Wiebe D."/>
            <person name="Huynh C."/>
            <person name="Bernard K."/>
        </authorList>
    </citation>
    <scope>NUCLEOTIDE SEQUENCE [LARGE SCALE GENOMIC DNA]</scope>
    <source>
        <strain evidence="4 5">NML 110608</strain>
    </source>
</reference>
<dbReference type="EMBL" id="MCGH01000002">
    <property type="protein sequence ID" value="ODM06040.1"/>
    <property type="molecule type" value="Genomic_DNA"/>
</dbReference>
<proteinExistence type="predicted"/>
<feature type="signal peptide" evidence="2">
    <location>
        <begin position="1"/>
        <end position="23"/>
    </location>
</feature>
<dbReference type="PANTHER" id="PTHR43649:SF17">
    <property type="entry name" value="ABC TRANSPORTER SOLUTE BINDING PROTEIN-SUGAR TRANSPORT"/>
    <property type="match status" value="1"/>
</dbReference>